<dbReference type="PANTHER" id="PTHR11365">
    <property type="entry name" value="5-OXOPROLINASE RELATED"/>
    <property type="match status" value="1"/>
</dbReference>
<dbReference type="InterPro" id="IPR002821">
    <property type="entry name" value="Hydantoinase_A"/>
</dbReference>
<name>A0ABV9K0T7_9BACI</name>
<proteinExistence type="predicted"/>
<dbReference type="InterPro" id="IPR043129">
    <property type="entry name" value="ATPase_NBD"/>
</dbReference>
<gene>
    <name evidence="4" type="ORF">ACFO3P_15120</name>
</gene>
<organism evidence="4 5">
    <name type="scientific">Oceanobacillus aidingensis</name>
    <dbReference type="NCBI Taxonomy" id="645964"/>
    <lineage>
        <taxon>Bacteria</taxon>
        <taxon>Bacillati</taxon>
        <taxon>Bacillota</taxon>
        <taxon>Bacilli</taxon>
        <taxon>Bacillales</taxon>
        <taxon>Bacillaceae</taxon>
        <taxon>Oceanobacillus</taxon>
    </lineage>
</organism>
<dbReference type="Pfam" id="PF05378">
    <property type="entry name" value="Hydant_A_N"/>
    <property type="match status" value="1"/>
</dbReference>
<dbReference type="Proteomes" id="UP001595988">
    <property type="component" value="Unassembled WGS sequence"/>
</dbReference>
<dbReference type="EMBL" id="JBHSFT010000040">
    <property type="protein sequence ID" value="MFC4663508.1"/>
    <property type="molecule type" value="Genomic_DNA"/>
</dbReference>
<dbReference type="RefSeq" id="WP_256705142.1">
    <property type="nucleotide sequence ID" value="NZ_JBHSFT010000040.1"/>
</dbReference>
<feature type="domain" description="Acetophenone carboxylase-like C-terminal" evidence="3">
    <location>
        <begin position="505"/>
        <end position="678"/>
    </location>
</feature>
<evidence type="ECO:0000313" key="4">
    <source>
        <dbReference type="EMBL" id="MFC4663508.1"/>
    </source>
</evidence>
<dbReference type="InterPro" id="IPR045079">
    <property type="entry name" value="Oxoprolinase-like"/>
</dbReference>
<feature type="domain" description="Hydantoinase/oxoprolinase N-terminal" evidence="2">
    <location>
        <begin position="4"/>
        <end position="182"/>
    </location>
</feature>
<protein>
    <submittedName>
        <fullName evidence="4">Hydantoinase/oxoprolinase family protein</fullName>
    </submittedName>
</protein>
<dbReference type="SUPFAM" id="SSF53067">
    <property type="entry name" value="Actin-like ATPase domain"/>
    <property type="match status" value="1"/>
</dbReference>
<evidence type="ECO:0000259" key="2">
    <source>
        <dbReference type="Pfam" id="PF05378"/>
    </source>
</evidence>
<feature type="domain" description="Hydantoinase A/oxoprolinase" evidence="1">
    <location>
        <begin position="203"/>
        <end position="489"/>
    </location>
</feature>
<evidence type="ECO:0000313" key="5">
    <source>
        <dbReference type="Proteomes" id="UP001595988"/>
    </source>
</evidence>
<evidence type="ECO:0000259" key="3">
    <source>
        <dbReference type="Pfam" id="PF19278"/>
    </source>
</evidence>
<comment type="caution">
    <text evidence="4">The sequence shown here is derived from an EMBL/GenBank/DDBJ whole genome shotgun (WGS) entry which is preliminary data.</text>
</comment>
<evidence type="ECO:0000259" key="1">
    <source>
        <dbReference type="Pfam" id="PF01968"/>
    </source>
</evidence>
<dbReference type="Pfam" id="PF19278">
    <property type="entry name" value="Hydant_A_C"/>
    <property type="match status" value="1"/>
</dbReference>
<dbReference type="Pfam" id="PF01968">
    <property type="entry name" value="Hydantoinase_A"/>
    <property type="match status" value="1"/>
</dbReference>
<reference evidence="5" key="1">
    <citation type="journal article" date="2019" name="Int. J. Syst. Evol. Microbiol.">
        <title>The Global Catalogue of Microorganisms (GCM) 10K type strain sequencing project: providing services to taxonomists for standard genome sequencing and annotation.</title>
        <authorList>
            <consortium name="The Broad Institute Genomics Platform"/>
            <consortium name="The Broad Institute Genome Sequencing Center for Infectious Disease"/>
            <person name="Wu L."/>
            <person name="Ma J."/>
        </authorList>
    </citation>
    <scope>NUCLEOTIDE SEQUENCE [LARGE SCALE GENOMIC DNA]</scope>
    <source>
        <strain evidence="5">CCUG 37257</strain>
    </source>
</reference>
<dbReference type="InterPro" id="IPR049517">
    <property type="entry name" value="ACX-like_C"/>
</dbReference>
<keyword evidence="5" id="KW-1185">Reference proteome</keyword>
<sequence length="684" mass="75176">MGYRIGIDVGGTFTDVCIFDEQSGKILIYKLSSTNKDPSTAIIDGINTIMEENNLLKSDINYLVHGTTVGTNAAIQRTGAKTGLLTTSGFRDIVEIARQTRPSLYDLTEDKPEQLIKRRLRKEVDERILHDGSIYKKIDVEEAKKPVTELIEEGIESIAVCFLHSYINPEHEKVIKNIINETYPNVFVSISSEVLPEYREYERLSTTILNSYIGPVVSDYINRFENNLKNNGIDVNPYISQSSGGTMSTSTTKKNPVRTALSGPSAGVSGAIYVSELAGFENIITLDMGGTSTDVCLIQDLKANSATGKKVAGFPVNLPMIDIHAVGAGGGSIAWIDSGGVLKVGPHSAGAEPGPVSYGLGGEEPTVTDANILLRRLNPKEILGGKMKVDSAGAHQAVDNKLAKPLNMENNEVAQGIIKVINSNIMRAVRVVSVERGHNPRDFTLVAYGGAGPLHAVDVARELGMKTVLIPESPGILCALGLLVADLKMDYVQTKIMMADSTNLNDIQIELKKLDSKAGKWFEKENIEESHRIVNRSLNMRYKGQNYELSVQLTGELENEAQLNQIIDRFHKTHEKRYGYANYKEEVQIVNFRTVVSAEKKKVSLKKYKTDSESGKGIVDKRNVYFEECDGYVETNIYDRNLIGVGEEIQGPCIIEQLDSTIVVPPNVTAKMDEYRNIILNIGG</sequence>
<dbReference type="InterPro" id="IPR008040">
    <property type="entry name" value="Hydant_A_N"/>
</dbReference>
<accession>A0ABV9K0T7</accession>
<dbReference type="Gene3D" id="3.30.420.40">
    <property type="match status" value="1"/>
</dbReference>
<dbReference type="PANTHER" id="PTHR11365:SF23">
    <property type="entry name" value="HYPOTHETICAL 5-OXOPROLINASE (EUROFUNG)-RELATED"/>
    <property type="match status" value="1"/>
</dbReference>